<dbReference type="PANTHER" id="PTHR44688:SF16">
    <property type="entry name" value="DNA-BINDING TRANSCRIPTIONAL ACTIVATOR DEVR_DOSR"/>
    <property type="match status" value="1"/>
</dbReference>
<dbReference type="InterPro" id="IPR000792">
    <property type="entry name" value="Tscrpt_reg_LuxR_C"/>
</dbReference>
<dbReference type="AlphaFoldDB" id="A0A6J5GU61"/>
<dbReference type="Pfam" id="PF00196">
    <property type="entry name" value="GerE"/>
    <property type="match status" value="1"/>
</dbReference>
<accession>A0A6J5GU61</accession>
<name>A0A6J5GU61_9BURK</name>
<sequence>MKYWRIKAPNEDVPLPFVTKVVAGIGTEELAQYILDAMQALVPVSHCTVFALQANGRVSALSTASAHGAVATITAVDYYSNRFDLLDSNMTWLSRKRSPARSQLWMSHQFAEDVSDLKYRDLCYTKPGIRERASILLLDCQGLRAAISLYRNLSFALFSERDFETITRCAPVLHEAVLAQVRKSSRRAVSDELHHRILTNLAHREKQVISYLLEGKTSRETAALLELSETTVLTYRYRAFAKLGIKSQRDLLTTLDRLPANLGAPKKRQ</sequence>
<dbReference type="GO" id="GO:0003677">
    <property type="term" value="F:DNA binding"/>
    <property type="evidence" value="ECO:0007669"/>
    <property type="project" value="UniProtKB-KW"/>
</dbReference>
<reference evidence="5 6" key="1">
    <citation type="submission" date="2020-04" db="EMBL/GenBank/DDBJ databases">
        <authorList>
            <person name="De Canck E."/>
        </authorList>
    </citation>
    <scope>NUCLEOTIDE SEQUENCE [LARGE SCALE GENOMIC DNA]</scope>
    <source>
        <strain evidence="5 6">LMG 28688</strain>
    </source>
</reference>
<dbReference type="SMART" id="SM00421">
    <property type="entry name" value="HTH_LUXR"/>
    <property type="match status" value="1"/>
</dbReference>
<dbReference type="RefSeq" id="WP_160113508.1">
    <property type="nucleotide sequence ID" value="NZ_CADIKL010000052.1"/>
</dbReference>
<dbReference type="PANTHER" id="PTHR44688">
    <property type="entry name" value="DNA-BINDING TRANSCRIPTIONAL ACTIVATOR DEVR_DOSR"/>
    <property type="match status" value="1"/>
</dbReference>
<protein>
    <recommendedName>
        <fullName evidence="4">HTH luxR-type domain-containing protein</fullName>
    </recommendedName>
</protein>
<dbReference type="InterPro" id="IPR016032">
    <property type="entry name" value="Sig_transdc_resp-reg_C-effctor"/>
</dbReference>
<dbReference type="SUPFAM" id="SSF46894">
    <property type="entry name" value="C-terminal effector domain of the bipartite response regulators"/>
    <property type="match status" value="1"/>
</dbReference>
<dbReference type="InterPro" id="IPR036388">
    <property type="entry name" value="WH-like_DNA-bd_sf"/>
</dbReference>
<dbReference type="Gene3D" id="1.10.10.10">
    <property type="entry name" value="Winged helix-like DNA-binding domain superfamily/Winged helix DNA-binding domain"/>
    <property type="match status" value="1"/>
</dbReference>
<organism evidence="5 6">
    <name type="scientific">Paraburkholderia caffeinitolerans</name>
    <dbReference type="NCBI Taxonomy" id="1723730"/>
    <lineage>
        <taxon>Bacteria</taxon>
        <taxon>Pseudomonadati</taxon>
        <taxon>Pseudomonadota</taxon>
        <taxon>Betaproteobacteria</taxon>
        <taxon>Burkholderiales</taxon>
        <taxon>Burkholderiaceae</taxon>
        <taxon>Paraburkholderia</taxon>
    </lineage>
</organism>
<feature type="domain" description="HTH luxR-type" evidence="4">
    <location>
        <begin position="194"/>
        <end position="259"/>
    </location>
</feature>
<dbReference type="PRINTS" id="PR00038">
    <property type="entry name" value="HTHLUXR"/>
</dbReference>
<gene>
    <name evidence="5" type="ORF">LMG28688_06472</name>
</gene>
<proteinExistence type="predicted"/>
<evidence type="ECO:0000313" key="5">
    <source>
        <dbReference type="EMBL" id="CAB3807084.1"/>
    </source>
</evidence>
<dbReference type="CDD" id="cd06170">
    <property type="entry name" value="LuxR_C_like"/>
    <property type="match status" value="1"/>
</dbReference>
<dbReference type="EMBL" id="CADIKL010000052">
    <property type="protein sequence ID" value="CAB3807084.1"/>
    <property type="molecule type" value="Genomic_DNA"/>
</dbReference>
<keyword evidence="2" id="KW-0238">DNA-binding</keyword>
<keyword evidence="6" id="KW-1185">Reference proteome</keyword>
<dbReference type="Proteomes" id="UP000494119">
    <property type="component" value="Unassembled WGS sequence"/>
</dbReference>
<keyword evidence="3" id="KW-0804">Transcription</keyword>
<evidence type="ECO:0000256" key="2">
    <source>
        <dbReference type="ARBA" id="ARBA00023125"/>
    </source>
</evidence>
<dbReference type="PROSITE" id="PS50043">
    <property type="entry name" value="HTH_LUXR_2"/>
    <property type="match status" value="1"/>
</dbReference>
<dbReference type="GO" id="GO:0006355">
    <property type="term" value="P:regulation of DNA-templated transcription"/>
    <property type="evidence" value="ECO:0007669"/>
    <property type="project" value="InterPro"/>
</dbReference>
<evidence type="ECO:0000256" key="3">
    <source>
        <dbReference type="ARBA" id="ARBA00023163"/>
    </source>
</evidence>
<evidence type="ECO:0000259" key="4">
    <source>
        <dbReference type="PROSITE" id="PS50043"/>
    </source>
</evidence>
<evidence type="ECO:0000256" key="1">
    <source>
        <dbReference type="ARBA" id="ARBA00023015"/>
    </source>
</evidence>
<evidence type="ECO:0000313" key="6">
    <source>
        <dbReference type="Proteomes" id="UP000494119"/>
    </source>
</evidence>
<keyword evidence="1" id="KW-0805">Transcription regulation</keyword>